<sequence length="565" mass="63677">MVPGKAHIYDAAFPGTTTMGEVYGAYMLVAGATHNHFLLTQRQGLIRQIQERGLADQLREQLKKLNHFLPPGLAIFDKVHPFNKLSKTNIFMEERGFGSLASNSDISSYMNNYFGFDSSTYFDRMKRSSFQNNLIGQSTIQMALMPYVTSALSIPMNIINSRFSKNARSLKNIPWQGPGSYISNVMRSTISLGGYSHYLLALEQFATDVFTIPRIHNSMKNTKEVLIDELMALKPFLEVLFSFKKVQGLPLINFTMTRDEEIITDAVLRKINNLKVDRSHNFLSSFAAAASTLRWVLLQRELIVRYLVNISRLDFYISVAEKTKEPGLWSFVKWYSHEGQIQPKPKIMAKKLWNPGLPPEKAVPSDVKLGGSDPANIILTGANASGKSTLLRGLGINTIFMAQTLGVAASESFKLRPYSHFDSLMEKRDKHGRSSYETEVDAVVRVWGVNSKLNKAHRSLILADELFRTTNPTEGDSASELLVRKIGNLPHVSLLVSTHFNTMKQLAVKQPKQFANKHMSVDTDNETGQITQMHYRLVDGPSPSINAIQLFEQEFSTKFPELYQH</sequence>
<accession>A0ABY6GX90</accession>
<dbReference type="RefSeq" id="WP_262599960.1">
    <property type="nucleotide sequence ID" value="NZ_CP103300.1"/>
</dbReference>
<evidence type="ECO:0000256" key="2">
    <source>
        <dbReference type="ARBA" id="ARBA00022840"/>
    </source>
</evidence>
<feature type="domain" description="DNA mismatch repair proteins mutS family" evidence="4">
    <location>
        <begin position="374"/>
        <end position="564"/>
    </location>
</feature>
<dbReference type="Proteomes" id="UP001163255">
    <property type="component" value="Chromosome"/>
</dbReference>
<dbReference type="InterPro" id="IPR027417">
    <property type="entry name" value="P-loop_NTPase"/>
</dbReference>
<dbReference type="SUPFAM" id="SSF52540">
    <property type="entry name" value="P-loop containing nucleoside triphosphate hydrolases"/>
    <property type="match status" value="1"/>
</dbReference>
<dbReference type="Pfam" id="PF00488">
    <property type="entry name" value="MutS_V"/>
    <property type="match status" value="1"/>
</dbReference>
<evidence type="ECO:0000256" key="1">
    <source>
        <dbReference type="ARBA" id="ARBA00022741"/>
    </source>
</evidence>
<keyword evidence="1" id="KW-0547">Nucleotide-binding</keyword>
<evidence type="ECO:0000313" key="6">
    <source>
        <dbReference type="Proteomes" id="UP001163255"/>
    </source>
</evidence>
<dbReference type="PANTHER" id="PTHR11361">
    <property type="entry name" value="DNA MISMATCH REPAIR PROTEIN MUTS FAMILY MEMBER"/>
    <property type="match status" value="1"/>
</dbReference>
<keyword evidence="6" id="KW-1185">Reference proteome</keyword>
<reference evidence="5" key="1">
    <citation type="submission" date="2022-10" db="EMBL/GenBank/DDBJ databases">
        <title>Completed Genome Sequence of two octocoral isolated bacterium, Endozoicomonas euniceicola EF212T and Endozoicomonas gorgoniicola PS125T.</title>
        <authorList>
            <person name="Chiou Y.-J."/>
            <person name="Chen Y.-H."/>
        </authorList>
    </citation>
    <scope>NUCLEOTIDE SEQUENCE</scope>
    <source>
        <strain evidence="5">EF212</strain>
    </source>
</reference>
<evidence type="ECO:0000259" key="4">
    <source>
        <dbReference type="SMART" id="SM00534"/>
    </source>
</evidence>
<keyword evidence="2" id="KW-0067">ATP-binding</keyword>
<dbReference type="InterPro" id="IPR000432">
    <property type="entry name" value="DNA_mismatch_repair_MutS_C"/>
</dbReference>
<dbReference type="Gene3D" id="3.40.50.300">
    <property type="entry name" value="P-loop containing nucleotide triphosphate hydrolases"/>
    <property type="match status" value="1"/>
</dbReference>
<dbReference type="PANTHER" id="PTHR11361:SF34">
    <property type="entry name" value="DNA MISMATCH REPAIR PROTEIN MSH1, MITOCHONDRIAL"/>
    <property type="match status" value="1"/>
</dbReference>
<organism evidence="5 6">
    <name type="scientific">Endozoicomonas euniceicola</name>
    <dbReference type="NCBI Taxonomy" id="1234143"/>
    <lineage>
        <taxon>Bacteria</taxon>
        <taxon>Pseudomonadati</taxon>
        <taxon>Pseudomonadota</taxon>
        <taxon>Gammaproteobacteria</taxon>
        <taxon>Oceanospirillales</taxon>
        <taxon>Endozoicomonadaceae</taxon>
        <taxon>Endozoicomonas</taxon>
    </lineage>
</organism>
<proteinExistence type="predicted"/>
<evidence type="ECO:0000313" key="5">
    <source>
        <dbReference type="EMBL" id="UYM17395.1"/>
    </source>
</evidence>
<protein>
    <recommendedName>
        <fullName evidence="4">DNA mismatch repair proteins mutS family domain-containing protein</fullName>
    </recommendedName>
</protein>
<evidence type="ECO:0000256" key="3">
    <source>
        <dbReference type="ARBA" id="ARBA00023125"/>
    </source>
</evidence>
<name>A0ABY6GX90_9GAMM</name>
<dbReference type="SMART" id="SM00534">
    <property type="entry name" value="MUTSac"/>
    <property type="match status" value="1"/>
</dbReference>
<keyword evidence="3" id="KW-0238">DNA-binding</keyword>
<dbReference type="InterPro" id="IPR045076">
    <property type="entry name" value="MutS"/>
</dbReference>
<dbReference type="EMBL" id="CP103300">
    <property type="protein sequence ID" value="UYM17395.1"/>
    <property type="molecule type" value="Genomic_DNA"/>
</dbReference>
<gene>
    <name evidence="5" type="ORF">NX720_05605</name>
</gene>